<feature type="domain" description="Protein kinase" evidence="1">
    <location>
        <begin position="228"/>
        <end position="487"/>
    </location>
</feature>
<dbReference type="GO" id="GO:0004674">
    <property type="term" value="F:protein serine/threonine kinase activity"/>
    <property type="evidence" value="ECO:0007669"/>
    <property type="project" value="TreeGrafter"/>
</dbReference>
<dbReference type="PRINTS" id="PR00109">
    <property type="entry name" value="TYRKINASE"/>
</dbReference>
<dbReference type="Proteomes" id="UP000266861">
    <property type="component" value="Unassembled WGS sequence"/>
</dbReference>
<dbReference type="AlphaFoldDB" id="A0A397IVS4"/>
<reference evidence="2 3" key="1">
    <citation type="submission" date="2018-08" db="EMBL/GenBank/DDBJ databases">
        <title>Genome and evolution of the arbuscular mycorrhizal fungus Diversispora epigaea (formerly Glomus versiforme) and its bacterial endosymbionts.</title>
        <authorList>
            <person name="Sun X."/>
            <person name="Fei Z."/>
            <person name="Harrison M."/>
        </authorList>
    </citation>
    <scope>NUCLEOTIDE SEQUENCE [LARGE SCALE GENOMIC DNA]</scope>
    <source>
        <strain evidence="2 3">IT104</strain>
    </source>
</reference>
<dbReference type="EMBL" id="PQFF01000130">
    <property type="protein sequence ID" value="RHZ80099.1"/>
    <property type="molecule type" value="Genomic_DNA"/>
</dbReference>
<accession>A0A397IVS4</accession>
<dbReference type="InterPro" id="IPR011009">
    <property type="entry name" value="Kinase-like_dom_sf"/>
</dbReference>
<evidence type="ECO:0000313" key="2">
    <source>
        <dbReference type="EMBL" id="RHZ80099.1"/>
    </source>
</evidence>
<dbReference type="PROSITE" id="PS50011">
    <property type="entry name" value="PROTEIN_KINASE_DOM"/>
    <property type="match status" value="1"/>
</dbReference>
<dbReference type="PANTHER" id="PTHR44329">
    <property type="entry name" value="SERINE/THREONINE-PROTEIN KINASE TNNI3K-RELATED"/>
    <property type="match status" value="1"/>
</dbReference>
<protein>
    <recommendedName>
        <fullName evidence="1">Protein kinase domain-containing protein</fullName>
    </recommendedName>
</protein>
<keyword evidence="3" id="KW-1185">Reference proteome</keyword>
<dbReference type="InterPro" id="IPR051681">
    <property type="entry name" value="Ser/Thr_Kinases-Pseudokinases"/>
</dbReference>
<dbReference type="InterPro" id="IPR001245">
    <property type="entry name" value="Ser-Thr/Tyr_kinase_cat_dom"/>
</dbReference>
<organism evidence="2 3">
    <name type="scientific">Diversispora epigaea</name>
    <dbReference type="NCBI Taxonomy" id="1348612"/>
    <lineage>
        <taxon>Eukaryota</taxon>
        <taxon>Fungi</taxon>
        <taxon>Fungi incertae sedis</taxon>
        <taxon>Mucoromycota</taxon>
        <taxon>Glomeromycotina</taxon>
        <taxon>Glomeromycetes</taxon>
        <taxon>Diversisporales</taxon>
        <taxon>Diversisporaceae</taxon>
        <taxon>Diversispora</taxon>
    </lineage>
</organism>
<dbReference type="STRING" id="1348612.A0A397IVS4"/>
<evidence type="ECO:0000259" key="1">
    <source>
        <dbReference type="PROSITE" id="PS50011"/>
    </source>
</evidence>
<dbReference type="GO" id="GO:0005524">
    <property type="term" value="F:ATP binding"/>
    <property type="evidence" value="ECO:0007669"/>
    <property type="project" value="InterPro"/>
</dbReference>
<dbReference type="InterPro" id="IPR000719">
    <property type="entry name" value="Prot_kinase_dom"/>
</dbReference>
<evidence type="ECO:0000313" key="3">
    <source>
        <dbReference type="Proteomes" id="UP000266861"/>
    </source>
</evidence>
<name>A0A397IVS4_9GLOM</name>
<sequence>MNNIPIPDSLRKRVHELRREFPQILGEAQVIIDNTGAYLVTGSTVIEIDQPTNNEITTQYDDMLTMYAVDIFTALEEQDRVIDLDLDELLRIATDMHGTNGQRMNAYKNLGDYLQDAQLGIIGTPYARNFRNVTPDWIYKLPKSEFERFLQLCETMGTQLMEDLLEIGVGSQELPFEGGNVCGEKSKFHSGTGKIRHASQKQQTESSIVNNVITDLSELINWIPYSQFENIEYIAEGGFGIVYSAIWIKDWENEVKVALKNLHNSKDITDDFLKEVISHGITNSNDFILKCYGITKDPGTNNNIMVMEFAEDGSLHGDLMLNLDKINWQTKLERLYCIAAGIEQIHNNYLIHRDLHSGNILMGVNGILGSIRIADLGLCRNIDNSTNHVYGIMPYVAPEIFEDSSYSQASDVYSFGMLMWEFTSGHKPFGYTSHNSKLMYNIRGGLRPEITRDTPEVFSNLMKKCWDSNPVKRPNITEIKGQIYKWCWGEENRDQFIQAENLRKISVELKLLEEWEGNNYSNYHPEAIYRSRPLNSIIEQFKLMSIGRKESVEDIAYSDPIQADFEINDDEFDI</sequence>
<dbReference type="Pfam" id="PF07714">
    <property type="entry name" value="PK_Tyr_Ser-Thr"/>
    <property type="match status" value="1"/>
</dbReference>
<dbReference type="PANTHER" id="PTHR44329:SF289">
    <property type="entry name" value="SERINE_THREONINE-PROTEIN KINASE VIK"/>
    <property type="match status" value="1"/>
</dbReference>
<proteinExistence type="predicted"/>
<dbReference type="SUPFAM" id="SSF56112">
    <property type="entry name" value="Protein kinase-like (PK-like)"/>
    <property type="match status" value="1"/>
</dbReference>
<comment type="caution">
    <text evidence="2">The sequence shown here is derived from an EMBL/GenBank/DDBJ whole genome shotgun (WGS) entry which is preliminary data.</text>
</comment>
<dbReference type="OrthoDB" id="10261027at2759"/>
<dbReference type="Gene3D" id="1.10.510.10">
    <property type="entry name" value="Transferase(Phosphotransferase) domain 1"/>
    <property type="match status" value="1"/>
</dbReference>
<gene>
    <name evidence="2" type="ORF">Glove_139g323</name>
</gene>